<accession>A0A0E9V0W4</accession>
<keyword evidence="1" id="KW-0472">Membrane</keyword>
<reference evidence="2" key="2">
    <citation type="journal article" date="2015" name="Fish Shellfish Immunol.">
        <title>Early steps in the European eel (Anguilla anguilla)-Vibrio vulnificus interaction in the gills: Role of the RtxA13 toxin.</title>
        <authorList>
            <person name="Callol A."/>
            <person name="Pajuelo D."/>
            <person name="Ebbesson L."/>
            <person name="Teles M."/>
            <person name="MacKenzie S."/>
            <person name="Amaro C."/>
        </authorList>
    </citation>
    <scope>NUCLEOTIDE SEQUENCE</scope>
</reference>
<reference evidence="2" key="1">
    <citation type="submission" date="2014-11" db="EMBL/GenBank/DDBJ databases">
        <authorList>
            <person name="Amaro Gonzalez C."/>
        </authorList>
    </citation>
    <scope>NUCLEOTIDE SEQUENCE</scope>
</reference>
<keyword evidence="1" id="KW-0812">Transmembrane</keyword>
<evidence type="ECO:0000313" key="2">
    <source>
        <dbReference type="EMBL" id="JAH70873.1"/>
    </source>
</evidence>
<protein>
    <submittedName>
        <fullName evidence="2">Uncharacterized protein</fullName>
    </submittedName>
</protein>
<organism evidence="2">
    <name type="scientific">Anguilla anguilla</name>
    <name type="common">European freshwater eel</name>
    <name type="synonym">Muraena anguilla</name>
    <dbReference type="NCBI Taxonomy" id="7936"/>
    <lineage>
        <taxon>Eukaryota</taxon>
        <taxon>Metazoa</taxon>
        <taxon>Chordata</taxon>
        <taxon>Craniata</taxon>
        <taxon>Vertebrata</taxon>
        <taxon>Euteleostomi</taxon>
        <taxon>Actinopterygii</taxon>
        <taxon>Neopterygii</taxon>
        <taxon>Teleostei</taxon>
        <taxon>Anguilliformes</taxon>
        <taxon>Anguillidae</taxon>
        <taxon>Anguilla</taxon>
    </lineage>
</organism>
<dbReference type="EMBL" id="GBXM01037704">
    <property type="protein sequence ID" value="JAH70873.1"/>
    <property type="molecule type" value="Transcribed_RNA"/>
</dbReference>
<feature type="transmembrane region" description="Helical" evidence="1">
    <location>
        <begin position="12"/>
        <end position="28"/>
    </location>
</feature>
<evidence type="ECO:0000256" key="1">
    <source>
        <dbReference type="SAM" id="Phobius"/>
    </source>
</evidence>
<keyword evidence="1" id="KW-1133">Transmembrane helix</keyword>
<sequence length="37" mass="4676">MSKEKHNLNNFLNIFFYIFIYAFLLDRLRAHFLIFKH</sequence>
<dbReference type="AlphaFoldDB" id="A0A0E9V0W4"/>
<proteinExistence type="predicted"/>
<name>A0A0E9V0W4_ANGAN</name>